<dbReference type="RefSeq" id="WP_168737467.1">
    <property type="nucleotide sequence ID" value="NZ_JABAHZ010000001.1"/>
</dbReference>
<dbReference type="GO" id="GO:0000155">
    <property type="term" value="F:phosphorelay sensor kinase activity"/>
    <property type="evidence" value="ECO:0007669"/>
    <property type="project" value="InterPro"/>
</dbReference>
<evidence type="ECO:0000259" key="13">
    <source>
        <dbReference type="PROSITE" id="PS50885"/>
    </source>
</evidence>
<keyword evidence="9" id="KW-0902">Two-component regulatory system</keyword>
<evidence type="ECO:0000256" key="4">
    <source>
        <dbReference type="ARBA" id="ARBA00022553"/>
    </source>
</evidence>
<keyword evidence="5" id="KW-0808">Transferase</keyword>
<keyword evidence="8 11" id="KW-1133">Transmembrane helix</keyword>
<dbReference type="PANTHER" id="PTHR45436:SF5">
    <property type="entry name" value="SENSOR HISTIDINE KINASE TRCS"/>
    <property type="match status" value="1"/>
</dbReference>
<dbReference type="InterPro" id="IPR004358">
    <property type="entry name" value="Sig_transdc_His_kin-like_C"/>
</dbReference>
<dbReference type="SUPFAM" id="SSF55874">
    <property type="entry name" value="ATPase domain of HSP90 chaperone/DNA topoisomerase II/histidine kinase"/>
    <property type="match status" value="1"/>
</dbReference>
<dbReference type="InterPro" id="IPR003660">
    <property type="entry name" value="HAMP_dom"/>
</dbReference>
<dbReference type="Gene3D" id="6.10.340.10">
    <property type="match status" value="1"/>
</dbReference>
<evidence type="ECO:0000256" key="11">
    <source>
        <dbReference type="SAM" id="Phobius"/>
    </source>
</evidence>
<keyword evidence="6 11" id="KW-0812">Transmembrane</keyword>
<feature type="domain" description="Histidine kinase" evidence="12">
    <location>
        <begin position="239"/>
        <end position="456"/>
    </location>
</feature>
<keyword evidence="7" id="KW-0418">Kinase</keyword>
<dbReference type="SUPFAM" id="SSF47384">
    <property type="entry name" value="Homodimeric domain of signal transducing histidine kinase"/>
    <property type="match status" value="1"/>
</dbReference>
<dbReference type="PANTHER" id="PTHR45436">
    <property type="entry name" value="SENSOR HISTIDINE KINASE YKOH"/>
    <property type="match status" value="1"/>
</dbReference>
<sequence length="457" mass="51580">MKIKTRLILLFLVLFGGLLLAFAVFIYISSARTRKDEYYEHLKREAITKANMLLDAKVSPGVLQLMYKNADNALFGEEVALYDTAFHLLYHDAVQIDKVKETKAMINDILQRSEIRFEQGPLQVVGLLFEHNGTHYVITAAAIDKYGLQRLQRFKYSLIFSFIGIIGLTIIAGYFFVGKALKPVADMVDKVEEITATNLDLRVPVQNEKDEIGELATTFNKMLDRLENSFDAQKQFVSNISHELRTPLATIVGELQIALTKDRSAPEYKEVIHLALADARRLVKLSNGLLDLAKANYDQTEVSRRELRIDELLMDARSAVIKTAEDYKVDIRFEQEIEDDDFISVNGNEYLLKVAFINLMENACKFSADHQCTVSISYHENKLALRFMDRGIGIAGTDIPYIFTAFFRGANMDFTRGNGIGLSLTQKIIAMHEGTISVSSRTGEGSIFTVEIPHLSH</sequence>
<dbReference type="EC" id="2.7.13.3" evidence="3"/>
<dbReference type="PRINTS" id="PR00344">
    <property type="entry name" value="BCTRLSENSOR"/>
</dbReference>
<evidence type="ECO:0000256" key="10">
    <source>
        <dbReference type="ARBA" id="ARBA00023136"/>
    </source>
</evidence>
<comment type="subcellular location">
    <subcellularLocation>
        <location evidence="2">Membrane</location>
    </subcellularLocation>
</comment>
<organism evidence="14 15">
    <name type="scientific">Chitinophaga eiseniae</name>
    <dbReference type="NCBI Taxonomy" id="634771"/>
    <lineage>
        <taxon>Bacteria</taxon>
        <taxon>Pseudomonadati</taxon>
        <taxon>Bacteroidota</taxon>
        <taxon>Chitinophagia</taxon>
        <taxon>Chitinophagales</taxon>
        <taxon>Chitinophagaceae</taxon>
        <taxon>Chitinophaga</taxon>
    </lineage>
</organism>
<evidence type="ECO:0000256" key="5">
    <source>
        <dbReference type="ARBA" id="ARBA00022679"/>
    </source>
</evidence>
<reference evidence="14 15" key="1">
    <citation type="submission" date="2020-04" db="EMBL/GenBank/DDBJ databases">
        <authorList>
            <person name="Yin C."/>
        </authorList>
    </citation>
    <scope>NUCLEOTIDE SEQUENCE [LARGE SCALE GENOMIC DNA]</scope>
    <source>
        <strain evidence="14 15">Ak56</strain>
    </source>
</reference>
<dbReference type="Proteomes" id="UP000552864">
    <property type="component" value="Unassembled WGS sequence"/>
</dbReference>
<comment type="catalytic activity">
    <reaction evidence="1">
        <text>ATP + protein L-histidine = ADP + protein N-phospho-L-histidine.</text>
        <dbReference type="EC" id="2.7.13.3"/>
    </reaction>
</comment>
<dbReference type="InterPro" id="IPR003594">
    <property type="entry name" value="HATPase_dom"/>
</dbReference>
<accession>A0A847SH49</accession>
<dbReference type="Pfam" id="PF00512">
    <property type="entry name" value="HisKA"/>
    <property type="match status" value="1"/>
</dbReference>
<dbReference type="InterPro" id="IPR036890">
    <property type="entry name" value="HATPase_C_sf"/>
</dbReference>
<dbReference type="Gene3D" id="1.10.287.130">
    <property type="match status" value="1"/>
</dbReference>
<evidence type="ECO:0000256" key="1">
    <source>
        <dbReference type="ARBA" id="ARBA00000085"/>
    </source>
</evidence>
<evidence type="ECO:0000256" key="6">
    <source>
        <dbReference type="ARBA" id="ARBA00022692"/>
    </source>
</evidence>
<keyword evidence="4" id="KW-0597">Phosphoprotein</keyword>
<evidence type="ECO:0000256" key="8">
    <source>
        <dbReference type="ARBA" id="ARBA00022989"/>
    </source>
</evidence>
<dbReference type="PROSITE" id="PS50109">
    <property type="entry name" value="HIS_KIN"/>
    <property type="match status" value="1"/>
</dbReference>
<dbReference type="SMART" id="SM00304">
    <property type="entry name" value="HAMP"/>
    <property type="match status" value="1"/>
</dbReference>
<evidence type="ECO:0000259" key="12">
    <source>
        <dbReference type="PROSITE" id="PS50109"/>
    </source>
</evidence>
<dbReference type="AlphaFoldDB" id="A0A847SH49"/>
<dbReference type="CDD" id="cd06225">
    <property type="entry name" value="HAMP"/>
    <property type="match status" value="1"/>
</dbReference>
<proteinExistence type="predicted"/>
<dbReference type="FunFam" id="1.10.287.130:FF:000001">
    <property type="entry name" value="Two-component sensor histidine kinase"/>
    <property type="match status" value="1"/>
</dbReference>
<dbReference type="GO" id="GO:0005886">
    <property type="term" value="C:plasma membrane"/>
    <property type="evidence" value="ECO:0007669"/>
    <property type="project" value="TreeGrafter"/>
</dbReference>
<dbReference type="EMBL" id="JABAHZ010000001">
    <property type="protein sequence ID" value="NLR78117.1"/>
    <property type="molecule type" value="Genomic_DNA"/>
</dbReference>
<keyword evidence="10 11" id="KW-0472">Membrane</keyword>
<gene>
    <name evidence="14" type="ORF">HGH91_05750</name>
</gene>
<dbReference type="Pfam" id="PF02518">
    <property type="entry name" value="HATPase_c"/>
    <property type="match status" value="1"/>
</dbReference>
<dbReference type="InterPro" id="IPR005467">
    <property type="entry name" value="His_kinase_dom"/>
</dbReference>
<keyword evidence="15" id="KW-1185">Reference proteome</keyword>
<evidence type="ECO:0000256" key="9">
    <source>
        <dbReference type="ARBA" id="ARBA00023012"/>
    </source>
</evidence>
<evidence type="ECO:0000313" key="14">
    <source>
        <dbReference type="EMBL" id="NLR78117.1"/>
    </source>
</evidence>
<protein>
    <recommendedName>
        <fullName evidence="3">histidine kinase</fullName>
        <ecNumber evidence="3">2.7.13.3</ecNumber>
    </recommendedName>
</protein>
<dbReference type="SMART" id="SM00388">
    <property type="entry name" value="HisKA"/>
    <property type="match status" value="1"/>
</dbReference>
<dbReference type="InterPro" id="IPR050428">
    <property type="entry name" value="TCS_sensor_his_kinase"/>
</dbReference>
<name>A0A847SH49_9BACT</name>
<dbReference type="Pfam" id="PF00672">
    <property type="entry name" value="HAMP"/>
    <property type="match status" value="1"/>
</dbReference>
<evidence type="ECO:0000256" key="7">
    <source>
        <dbReference type="ARBA" id="ARBA00022777"/>
    </source>
</evidence>
<feature type="transmembrane region" description="Helical" evidence="11">
    <location>
        <begin position="6"/>
        <end position="28"/>
    </location>
</feature>
<comment type="caution">
    <text evidence="14">The sequence shown here is derived from an EMBL/GenBank/DDBJ whole genome shotgun (WGS) entry which is preliminary data.</text>
</comment>
<dbReference type="InterPro" id="IPR036097">
    <property type="entry name" value="HisK_dim/P_sf"/>
</dbReference>
<dbReference type="Gene3D" id="3.30.565.10">
    <property type="entry name" value="Histidine kinase-like ATPase, C-terminal domain"/>
    <property type="match status" value="1"/>
</dbReference>
<evidence type="ECO:0000256" key="2">
    <source>
        <dbReference type="ARBA" id="ARBA00004370"/>
    </source>
</evidence>
<dbReference type="SUPFAM" id="SSF158472">
    <property type="entry name" value="HAMP domain-like"/>
    <property type="match status" value="1"/>
</dbReference>
<evidence type="ECO:0000256" key="3">
    <source>
        <dbReference type="ARBA" id="ARBA00012438"/>
    </source>
</evidence>
<dbReference type="CDD" id="cd00082">
    <property type="entry name" value="HisKA"/>
    <property type="match status" value="1"/>
</dbReference>
<dbReference type="PROSITE" id="PS50885">
    <property type="entry name" value="HAMP"/>
    <property type="match status" value="1"/>
</dbReference>
<feature type="domain" description="HAMP" evidence="13">
    <location>
        <begin position="178"/>
        <end position="231"/>
    </location>
</feature>
<feature type="transmembrane region" description="Helical" evidence="11">
    <location>
        <begin position="156"/>
        <end position="177"/>
    </location>
</feature>
<dbReference type="InterPro" id="IPR003661">
    <property type="entry name" value="HisK_dim/P_dom"/>
</dbReference>
<dbReference type="SMART" id="SM00387">
    <property type="entry name" value="HATPase_c"/>
    <property type="match status" value="1"/>
</dbReference>
<evidence type="ECO:0000313" key="15">
    <source>
        <dbReference type="Proteomes" id="UP000552864"/>
    </source>
</evidence>